<organism evidence="2 3">
    <name type="scientific">Talaromyces pinophilus</name>
    <name type="common">Penicillium pinophilum</name>
    <dbReference type="NCBI Taxonomy" id="128442"/>
    <lineage>
        <taxon>Eukaryota</taxon>
        <taxon>Fungi</taxon>
        <taxon>Dikarya</taxon>
        <taxon>Ascomycota</taxon>
        <taxon>Pezizomycotina</taxon>
        <taxon>Eurotiomycetes</taxon>
        <taxon>Eurotiomycetidae</taxon>
        <taxon>Eurotiales</taxon>
        <taxon>Trichocomaceae</taxon>
        <taxon>Talaromyces</taxon>
        <taxon>Talaromyces sect. Talaromyces</taxon>
    </lineage>
</organism>
<dbReference type="AlphaFoldDB" id="A0A510NVB8"/>
<dbReference type="Gene3D" id="3.90.1200.10">
    <property type="match status" value="1"/>
</dbReference>
<protein>
    <recommendedName>
        <fullName evidence="1">Aminoglycoside phosphotransferase domain-containing protein</fullName>
    </recommendedName>
</protein>
<accession>A0A510NVB8</accession>
<dbReference type="Pfam" id="PF01636">
    <property type="entry name" value="APH"/>
    <property type="match status" value="1"/>
</dbReference>
<evidence type="ECO:0000313" key="2">
    <source>
        <dbReference type="EMBL" id="GAM36190.1"/>
    </source>
</evidence>
<keyword evidence="3" id="KW-1185">Reference proteome</keyword>
<proteinExistence type="predicted"/>
<evidence type="ECO:0000259" key="1">
    <source>
        <dbReference type="Pfam" id="PF01636"/>
    </source>
</evidence>
<dbReference type="InterPro" id="IPR011009">
    <property type="entry name" value="Kinase-like_dom_sf"/>
</dbReference>
<evidence type="ECO:0000313" key="3">
    <source>
        <dbReference type="Proteomes" id="UP000053095"/>
    </source>
</evidence>
<feature type="domain" description="Aminoglycoside phosphotransferase" evidence="1">
    <location>
        <begin position="61"/>
        <end position="304"/>
    </location>
</feature>
<name>A0A510NVB8_TALPI</name>
<dbReference type="InterPro" id="IPR051678">
    <property type="entry name" value="AGP_Transferase"/>
</dbReference>
<dbReference type="SUPFAM" id="SSF56112">
    <property type="entry name" value="Protein kinase-like (PK-like)"/>
    <property type="match status" value="1"/>
</dbReference>
<dbReference type="PANTHER" id="PTHR21310">
    <property type="entry name" value="AMINOGLYCOSIDE PHOSPHOTRANSFERASE-RELATED-RELATED"/>
    <property type="match status" value="1"/>
</dbReference>
<sequence length="401" mass="45272">MATSYLPPALTADAVTNLILSLNLPKPISIEPLEVSAAFHSIYLIHFSAPDASSIPARTEKDGSLTLVLRVSGRQLPGIKTLNEVGAMNWVRQNTHIPVPAIVRYDATENNLIGYEFTLLEKAAGVSVDKVYDTLSTETKTNMVRQLTDYLIELHSRPWKEGFVGGLVPGDDGETVRGPPIDEWFWQVPDIEKYWTSFGMHETLDTINPISAQGFPSYVAYNVGCLERYIHAIEVHPALEPHRDMIPRLQSLSTTLQQPEFMDQLNHVAYIFAHKDLHFANIMCDPEQPGCPITAILDWEFSGVVPAPRWNPPRAFLWNYKNSPKDKAEHTRMEEVFEQVCREKAAEWMLEEMKMSELQESMQKVVNHVRAITEVCPKGQASDRVALWRSVAETAMEKFGV</sequence>
<reference evidence="3" key="1">
    <citation type="journal article" date="2015" name="Genome Announc.">
        <title>Draft genome sequence of Talaromyces cellulolyticus strain Y-94, a source of lignocellulosic biomass-degrading enzymes.</title>
        <authorList>
            <person name="Fujii T."/>
            <person name="Koike H."/>
            <person name="Sawayama S."/>
            <person name="Yano S."/>
            <person name="Inoue H."/>
        </authorList>
    </citation>
    <scope>NUCLEOTIDE SEQUENCE [LARGE SCALE GENOMIC DNA]</scope>
    <source>
        <strain evidence="3">Y-94</strain>
    </source>
</reference>
<dbReference type="Proteomes" id="UP000053095">
    <property type="component" value="Unassembled WGS sequence"/>
</dbReference>
<dbReference type="PANTHER" id="PTHR21310:SF13">
    <property type="entry name" value="AMINOGLYCOSIDE PHOSPHOTRANSFERASE DOMAIN-CONTAINING PROTEIN"/>
    <property type="match status" value="1"/>
</dbReference>
<dbReference type="EMBL" id="DF933814">
    <property type="protein sequence ID" value="GAM36190.1"/>
    <property type="molecule type" value="Genomic_DNA"/>
</dbReference>
<gene>
    <name evidence="2" type="ORF">TCE0_018f05088</name>
</gene>
<dbReference type="InterPro" id="IPR002575">
    <property type="entry name" value="Aminoglycoside_PTrfase"/>
</dbReference>